<dbReference type="PROSITE" id="PS50089">
    <property type="entry name" value="ZF_RING_2"/>
    <property type="match status" value="1"/>
</dbReference>
<dbReference type="Gramene" id="OE9A022702T1">
    <property type="protein sequence ID" value="OE9A022702C1"/>
    <property type="gene ID" value="OE9A022702"/>
</dbReference>
<dbReference type="InterPro" id="IPR013083">
    <property type="entry name" value="Znf_RING/FYVE/PHD"/>
</dbReference>
<dbReference type="EMBL" id="CACTIH010007580">
    <property type="protein sequence ID" value="CAA3015928.1"/>
    <property type="molecule type" value="Genomic_DNA"/>
</dbReference>
<dbReference type="Gramene" id="OE9A014369T1">
    <property type="protein sequence ID" value="OE9A014369C1"/>
    <property type="gene ID" value="OE9A014369"/>
</dbReference>
<name>A0A8S0VAD7_OLEEU</name>
<dbReference type="Proteomes" id="UP000594638">
    <property type="component" value="Unassembled WGS sequence"/>
</dbReference>
<dbReference type="PANTHER" id="PTHR42647:SF22">
    <property type="entry name" value="BOI-RELATED E3 UBIQUITIN-PROTEIN LIGASE 2-RELATED"/>
    <property type="match status" value="1"/>
</dbReference>
<dbReference type="PIRSF" id="PIRSF036836">
    <property type="entry name" value="RNase_bind_SBP1"/>
    <property type="match status" value="1"/>
</dbReference>
<dbReference type="Gene3D" id="3.30.40.10">
    <property type="entry name" value="Zinc/RING finger domain, C3HC4 (zinc finger)"/>
    <property type="match status" value="1"/>
</dbReference>
<evidence type="ECO:0000313" key="8">
    <source>
        <dbReference type="EMBL" id="CAA3030585.1"/>
    </source>
</evidence>
<accession>A0A8S0VAD7</accession>
<evidence type="ECO:0000256" key="5">
    <source>
        <dbReference type="SAM" id="Coils"/>
    </source>
</evidence>
<feature type="domain" description="RING-type" evidence="6">
    <location>
        <begin position="201"/>
        <end position="236"/>
    </location>
</feature>
<evidence type="ECO:0000259" key="6">
    <source>
        <dbReference type="PROSITE" id="PS50089"/>
    </source>
</evidence>
<keyword evidence="5" id="KW-0175">Coiled coil</keyword>
<dbReference type="InterPro" id="IPR001841">
    <property type="entry name" value="Znf_RING"/>
</dbReference>
<dbReference type="AlphaFoldDB" id="A0A8S0VAD7"/>
<evidence type="ECO:0000313" key="9">
    <source>
        <dbReference type="Proteomes" id="UP000594638"/>
    </source>
</evidence>
<comment type="caution">
    <text evidence="8">The sequence shown here is derived from an EMBL/GenBank/DDBJ whole genome shotgun (WGS) entry which is preliminary data.</text>
</comment>
<evidence type="ECO:0000256" key="4">
    <source>
        <dbReference type="PROSITE-ProRule" id="PRU00175"/>
    </source>
</evidence>
<reference evidence="8 9" key="1">
    <citation type="submission" date="2019-12" db="EMBL/GenBank/DDBJ databases">
        <authorList>
            <person name="Alioto T."/>
            <person name="Alioto T."/>
            <person name="Gomez Garrido J."/>
        </authorList>
    </citation>
    <scope>NUCLEOTIDE SEQUENCE [LARGE SCALE GENOMIC DNA]</scope>
</reference>
<dbReference type="PANTHER" id="PTHR42647">
    <property type="entry name" value="SBP (S-RIBONUCLEASE BINDING PROTEIN) FAMILY PROTEIN"/>
    <property type="match status" value="1"/>
</dbReference>
<evidence type="ECO:0000256" key="2">
    <source>
        <dbReference type="ARBA" id="ARBA00022771"/>
    </source>
</evidence>
<keyword evidence="1" id="KW-0479">Metal-binding</keyword>
<protein>
    <submittedName>
        <fullName evidence="8">Probable BOI-related E3 ubiquitin- ligase 2</fullName>
    </submittedName>
</protein>
<dbReference type="GO" id="GO:0004842">
    <property type="term" value="F:ubiquitin-protein transferase activity"/>
    <property type="evidence" value="ECO:0007669"/>
    <property type="project" value="TreeGrafter"/>
</dbReference>
<dbReference type="GO" id="GO:0016874">
    <property type="term" value="F:ligase activity"/>
    <property type="evidence" value="ECO:0007669"/>
    <property type="project" value="UniProtKB-KW"/>
</dbReference>
<keyword evidence="8" id="KW-0436">Ligase</keyword>
<dbReference type="OrthoDB" id="1711136at2759"/>
<proteinExistence type="predicted"/>
<keyword evidence="9" id="KW-1185">Reference proteome</keyword>
<dbReference type="GO" id="GO:0008270">
    <property type="term" value="F:zinc ion binding"/>
    <property type="evidence" value="ECO:0007669"/>
    <property type="project" value="UniProtKB-KW"/>
</dbReference>
<evidence type="ECO:0000256" key="1">
    <source>
        <dbReference type="ARBA" id="ARBA00022723"/>
    </source>
</evidence>
<gene>
    <name evidence="8" type="ORF">OLEA9_A014369</name>
    <name evidence="7" type="ORF">OLEA9_A022702</name>
</gene>
<keyword evidence="3" id="KW-0862">Zinc</keyword>
<dbReference type="EMBL" id="CACTIH010009382">
    <property type="protein sequence ID" value="CAA3030585.1"/>
    <property type="molecule type" value="Genomic_DNA"/>
</dbReference>
<organism evidence="8 9">
    <name type="scientific">Olea europaea subsp. europaea</name>
    <dbReference type="NCBI Taxonomy" id="158383"/>
    <lineage>
        <taxon>Eukaryota</taxon>
        <taxon>Viridiplantae</taxon>
        <taxon>Streptophyta</taxon>
        <taxon>Embryophyta</taxon>
        <taxon>Tracheophyta</taxon>
        <taxon>Spermatophyta</taxon>
        <taxon>Magnoliopsida</taxon>
        <taxon>eudicotyledons</taxon>
        <taxon>Gunneridae</taxon>
        <taxon>Pentapetalae</taxon>
        <taxon>asterids</taxon>
        <taxon>lamiids</taxon>
        <taxon>Lamiales</taxon>
        <taxon>Oleaceae</taxon>
        <taxon>Oleeae</taxon>
        <taxon>Olea</taxon>
    </lineage>
</organism>
<evidence type="ECO:0000313" key="7">
    <source>
        <dbReference type="EMBL" id="CAA3015928.1"/>
    </source>
</evidence>
<dbReference type="Pfam" id="PF13920">
    <property type="entry name" value="zf-C3HC4_3"/>
    <property type="match status" value="1"/>
</dbReference>
<sequence length="247" mass="28999">MAIQQLYSENLEFPSNGDEDFIENSCGSNLFFLNTQQQQFMQLQNFSQKNQNFSLDNSFSLSLVNEIEKQKLEIDQFVTLQNDRLRLALQELRKQQISYFLKKSELKTQFLLQRKDEEIAKAVNKAMELENLVRRMETENQTWQRVAKEKEAMVMSLKNTIEHLRESHLPNNNVAEDAESCCDIIEYEEEDGERRMRNMVCQRCNYRNSSVIILPCRHLCSCKDCHAFLKSCPVCRTAKKASIEALF</sequence>
<keyword evidence="2 4" id="KW-0863">Zinc-finger</keyword>
<feature type="coiled-coil region" evidence="5">
    <location>
        <begin position="112"/>
        <end position="167"/>
    </location>
</feature>
<evidence type="ECO:0000256" key="3">
    <source>
        <dbReference type="ARBA" id="ARBA00022833"/>
    </source>
</evidence>